<organism evidence="3 4">
    <name type="scientific">Vibrio fortis</name>
    <dbReference type="NCBI Taxonomy" id="212667"/>
    <lineage>
        <taxon>Bacteria</taxon>
        <taxon>Pseudomonadati</taxon>
        <taxon>Pseudomonadota</taxon>
        <taxon>Gammaproteobacteria</taxon>
        <taxon>Vibrionales</taxon>
        <taxon>Vibrionaceae</taxon>
        <taxon>Vibrio</taxon>
    </lineage>
</organism>
<evidence type="ECO:0000313" key="4">
    <source>
        <dbReference type="Proteomes" id="UP000326789"/>
    </source>
</evidence>
<dbReference type="PROSITE" id="PS51257">
    <property type="entry name" value="PROKAR_LIPOPROTEIN"/>
    <property type="match status" value="1"/>
</dbReference>
<dbReference type="InterPro" id="IPR022548">
    <property type="entry name" value="DUF2846"/>
</dbReference>
<accession>A0A5N3R6Z7</accession>
<protein>
    <submittedName>
        <fullName evidence="3">DUF2846 domain-containing protein</fullName>
    </submittedName>
</protein>
<feature type="domain" description="DUF2846" evidence="2">
    <location>
        <begin position="40"/>
        <end position="126"/>
    </location>
</feature>
<gene>
    <name evidence="3" type="ORF">F2P58_03495</name>
</gene>
<dbReference type="RefSeq" id="WP_150868889.1">
    <property type="nucleotide sequence ID" value="NZ_VWSE01000003.1"/>
</dbReference>
<evidence type="ECO:0000256" key="1">
    <source>
        <dbReference type="SAM" id="SignalP"/>
    </source>
</evidence>
<keyword evidence="1" id="KW-0732">Signal</keyword>
<evidence type="ECO:0000259" key="2">
    <source>
        <dbReference type="Pfam" id="PF11008"/>
    </source>
</evidence>
<feature type="chain" id="PRO_5024430723" evidence="1">
    <location>
        <begin position="20"/>
        <end position="154"/>
    </location>
</feature>
<reference evidence="3 4" key="1">
    <citation type="submission" date="2019-09" db="EMBL/GenBank/DDBJ databases">
        <title>Whole genome sequence of Vibrio fortis.</title>
        <authorList>
            <person name="Das S.K."/>
        </authorList>
    </citation>
    <scope>NUCLEOTIDE SEQUENCE [LARGE SCALE GENOMIC DNA]</scope>
    <source>
        <strain evidence="3 4">AN60</strain>
    </source>
</reference>
<dbReference type="Proteomes" id="UP000326789">
    <property type="component" value="Unassembled WGS sequence"/>
</dbReference>
<proteinExistence type="predicted"/>
<feature type="signal peptide" evidence="1">
    <location>
        <begin position="1"/>
        <end position="19"/>
    </location>
</feature>
<name>A0A5N3R6Z7_9VIBR</name>
<dbReference type="Pfam" id="PF11008">
    <property type="entry name" value="DUF2846"/>
    <property type="match status" value="1"/>
</dbReference>
<dbReference type="EMBL" id="VWSE01000003">
    <property type="protein sequence ID" value="KAB0290010.1"/>
    <property type="molecule type" value="Genomic_DNA"/>
</dbReference>
<evidence type="ECO:0000313" key="3">
    <source>
        <dbReference type="EMBL" id="KAB0290010.1"/>
    </source>
</evidence>
<sequence length="154" mass="16563">MKTKLIFSAVALSVLSGCATVPTADKAESTKLKQFAEPAEGMAGVYVYRDNSTVGAALKKDVYINGDCVGETAPGVFFYQQVSGNQEHTISTESEFSANDLTLYTEEGRNYFVQQYIKMGVFVGGAALEQVEEQTGKVEVTKTDLAIQGTCTSM</sequence>
<dbReference type="AlphaFoldDB" id="A0A5N3R6Z7"/>
<dbReference type="PIRSF" id="PIRSF012335">
    <property type="entry name" value="UCP012335"/>
    <property type="match status" value="1"/>
</dbReference>
<dbReference type="InterPro" id="IPR016596">
    <property type="entry name" value="UCP012335"/>
</dbReference>
<comment type="caution">
    <text evidence="3">The sequence shown here is derived from an EMBL/GenBank/DDBJ whole genome shotgun (WGS) entry which is preliminary data.</text>
</comment>